<comment type="caution">
    <text evidence="1">The sequence shown here is derived from an EMBL/GenBank/DDBJ whole genome shotgun (WGS) entry which is preliminary data.</text>
</comment>
<name>A0A9W8JWC4_9AGAR</name>
<dbReference type="EMBL" id="JANKHO010000923">
    <property type="protein sequence ID" value="KAJ3505104.1"/>
    <property type="molecule type" value="Genomic_DNA"/>
</dbReference>
<sequence>MPLAPPPPANSLQVVQISSLTAALARLGINIPIEDVIKAVHEENGANRAKLAAEATKRRAALSKLALQPINASAGLKITTESKFVPRPIKPTNVDPLAKERRRRLVELTKEAFPDGKPPDPFNLTWLGLAEDVGCPRTSGLSQHR</sequence>
<reference evidence="1" key="1">
    <citation type="submission" date="2022-07" db="EMBL/GenBank/DDBJ databases">
        <title>Genome Sequence of Agrocybe chaxingu.</title>
        <authorList>
            <person name="Buettner E."/>
        </authorList>
    </citation>
    <scope>NUCLEOTIDE SEQUENCE</scope>
    <source>
        <strain evidence="1">MP-N11</strain>
    </source>
</reference>
<accession>A0A9W8JWC4</accession>
<proteinExistence type="predicted"/>
<organism evidence="1 2">
    <name type="scientific">Agrocybe chaxingu</name>
    <dbReference type="NCBI Taxonomy" id="84603"/>
    <lineage>
        <taxon>Eukaryota</taxon>
        <taxon>Fungi</taxon>
        <taxon>Dikarya</taxon>
        <taxon>Basidiomycota</taxon>
        <taxon>Agaricomycotina</taxon>
        <taxon>Agaricomycetes</taxon>
        <taxon>Agaricomycetidae</taxon>
        <taxon>Agaricales</taxon>
        <taxon>Agaricineae</taxon>
        <taxon>Strophariaceae</taxon>
        <taxon>Agrocybe</taxon>
    </lineage>
</organism>
<dbReference type="Proteomes" id="UP001148786">
    <property type="component" value="Unassembled WGS sequence"/>
</dbReference>
<gene>
    <name evidence="1" type="ORF">NLJ89_g7586</name>
</gene>
<evidence type="ECO:0000313" key="1">
    <source>
        <dbReference type="EMBL" id="KAJ3505104.1"/>
    </source>
</evidence>
<dbReference type="AlphaFoldDB" id="A0A9W8JWC4"/>
<evidence type="ECO:0000313" key="2">
    <source>
        <dbReference type="Proteomes" id="UP001148786"/>
    </source>
</evidence>
<protein>
    <submittedName>
        <fullName evidence="1">Uncharacterized protein</fullName>
    </submittedName>
</protein>
<dbReference type="OrthoDB" id="3261852at2759"/>
<keyword evidence="2" id="KW-1185">Reference proteome</keyword>